<name>A0ABY7QGR0_9ACTN</name>
<dbReference type="SMART" id="SM00342">
    <property type="entry name" value="HTH_ARAC"/>
    <property type="match status" value="1"/>
</dbReference>
<dbReference type="RefSeq" id="WP_270151479.1">
    <property type="nucleotide sequence ID" value="NZ_CP115450.1"/>
</dbReference>
<dbReference type="PANTHER" id="PTHR46796:SF12">
    <property type="entry name" value="HTH-TYPE DNA-BINDING TRANSCRIPTIONAL ACTIVATOR EUTR"/>
    <property type="match status" value="1"/>
</dbReference>
<proteinExistence type="predicted"/>
<evidence type="ECO:0000256" key="2">
    <source>
        <dbReference type="ARBA" id="ARBA00023125"/>
    </source>
</evidence>
<dbReference type="Pfam" id="PF12833">
    <property type="entry name" value="HTH_18"/>
    <property type="match status" value="1"/>
</dbReference>
<keyword evidence="6" id="KW-1185">Reference proteome</keyword>
<sequence>MSPNDSLRNGPERDPALLYEGGDIDRLHDVVTERLAPHRLTVLNGRRPNGRFRCLHEGEVMLYELGYGTDVTVCPGELGDFYNVQLPMSGAGVVTVDGVVLPSTRSIVGPGSRVSMTWNGEARNRILIIPGQAVAQALEVRRADSSTAAVRFDPVLDEQDPLIRSWIELVRGFHEFVASPLSHRSPLGVRHFEQLLIDGLLDAQRHCQSDALTDSGSAALLPAVRRAKAFCEEHVHEPVSVADIALAARTSLRSLREGFRVHLNTTPLAYLRQLRLDHAHRDLLAIADGRADGTVTDVACRWGFTHLGRFSAVYRQTFGQTPSETLRRSC</sequence>
<dbReference type="InterPro" id="IPR050204">
    <property type="entry name" value="AraC_XylS_family_regulators"/>
</dbReference>
<dbReference type="Pfam" id="PF14525">
    <property type="entry name" value="AraC_binding_2"/>
    <property type="match status" value="1"/>
</dbReference>
<dbReference type="Proteomes" id="UP001212821">
    <property type="component" value="Chromosome"/>
</dbReference>
<evidence type="ECO:0000313" key="6">
    <source>
        <dbReference type="Proteomes" id="UP001212821"/>
    </source>
</evidence>
<dbReference type="SUPFAM" id="SSF46689">
    <property type="entry name" value="Homeodomain-like"/>
    <property type="match status" value="2"/>
</dbReference>
<keyword evidence="1" id="KW-0805">Transcription regulation</keyword>
<reference evidence="6" key="1">
    <citation type="submission" date="2022-12" db="EMBL/GenBank/DDBJ databases">
        <authorList>
            <person name="Mo P."/>
        </authorList>
    </citation>
    <scope>NUCLEOTIDE SEQUENCE [LARGE SCALE GENOMIC DNA]</scope>
    <source>
        <strain evidence="6">HUAS 3-15</strain>
    </source>
</reference>
<evidence type="ECO:0000256" key="1">
    <source>
        <dbReference type="ARBA" id="ARBA00023015"/>
    </source>
</evidence>
<feature type="domain" description="HTH araC/xylS-type" evidence="4">
    <location>
        <begin position="225"/>
        <end position="328"/>
    </location>
</feature>
<keyword evidence="2" id="KW-0238">DNA-binding</keyword>
<dbReference type="PANTHER" id="PTHR46796">
    <property type="entry name" value="HTH-TYPE TRANSCRIPTIONAL ACTIVATOR RHAS-RELATED"/>
    <property type="match status" value="1"/>
</dbReference>
<protein>
    <submittedName>
        <fullName evidence="5">AraC family transcriptional regulator</fullName>
    </submittedName>
</protein>
<dbReference type="Gene3D" id="1.10.10.60">
    <property type="entry name" value="Homeodomain-like"/>
    <property type="match status" value="1"/>
</dbReference>
<accession>A0ABY7QGR0</accession>
<evidence type="ECO:0000313" key="5">
    <source>
        <dbReference type="EMBL" id="WBP91898.1"/>
    </source>
</evidence>
<dbReference type="EMBL" id="CP115450">
    <property type="protein sequence ID" value="WBP91898.1"/>
    <property type="molecule type" value="Genomic_DNA"/>
</dbReference>
<organism evidence="5 6">
    <name type="scientific">Kitasatospora cathayae</name>
    <dbReference type="NCBI Taxonomy" id="3004092"/>
    <lineage>
        <taxon>Bacteria</taxon>
        <taxon>Bacillati</taxon>
        <taxon>Actinomycetota</taxon>
        <taxon>Actinomycetes</taxon>
        <taxon>Kitasatosporales</taxon>
        <taxon>Streptomycetaceae</taxon>
        <taxon>Kitasatospora</taxon>
    </lineage>
</organism>
<dbReference type="InterPro" id="IPR035418">
    <property type="entry name" value="AraC-bd_2"/>
</dbReference>
<dbReference type="InterPro" id="IPR009057">
    <property type="entry name" value="Homeodomain-like_sf"/>
</dbReference>
<evidence type="ECO:0000256" key="3">
    <source>
        <dbReference type="ARBA" id="ARBA00023163"/>
    </source>
</evidence>
<keyword evidence="3" id="KW-0804">Transcription</keyword>
<dbReference type="InterPro" id="IPR018060">
    <property type="entry name" value="HTH_AraC"/>
</dbReference>
<dbReference type="PROSITE" id="PS01124">
    <property type="entry name" value="HTH_ARAC_FAMILY_2"/>
    <property type="match status" value="1"/>
</dbReference>
<evidence type="ECO:0000259" key="4">
    <source>
        <dbReference type="PROSITE" id="PS01124"/>
    </source>
</evidence>
<gene>
    <name evidence="5" type="ORF">O1G21_39325</name>
</gene>